<evidence type="ECO:0000256" key="4">
    <source>
        <dbReference type="ARBA" id="ARBA00022989"/>
    </source>
</evidence>
<dbReference type="Pfam" id="PF12704">
    <property type="entry name" value="MacB_PCD"/>
    <property type="match status" value="2"/>
</dbReference>
<evidence type="ECO:0000256" key="1">
    <source>
        <dbReference type="ARBA" id="ARBA00004651"/>
    </source>
</evidence>
<feature type="transmembrane region" description="Helical" evidence="6">
    <location>
        <begin position="21"/>
        <end position="42"/>
    </location>
</feature>
<dbReference type="Pfam" id="PF02687">
    <property type="entry name" value="FtsX"/>
    <property type="match status" value="2"/>
</dbReference>
<feature type="transmembrane region" description="Helical" evidence="6">
    <location>
        <begin position="721"/>
        <end position="740"/>
    </location>
</feature>
<feature type="transmembrane region" description="Helical" evidence="6">
    <location>
        <begin position="669"/>
        <end position="693"/>
    </location>
</feature>
<dbReference type="InterPro" id="IPR050250">
    <property type="entry name" value="Macrolide_Exporter_MacB"/>
</dbReference>
<organism evidence="9 10">
    <name type="scientific">Parapedobacter deserti</name>
    <dbReference type="NCBI Taxonomy" id="1912957"/>
    <lineage>
        <taxon>Bacteria</taxon>
        <taxon>Pseudomonadati</taxon>
        <taxon>Bacteroidota</taxon>
        <taxon>Sphingobacteriia</taxon>
        <taxon>Sphingobacteriales</taxon>
        <taxon>Sphingobacteriaceae</taxon>
        <taxon>Parapedobacter</taxon>
    </lineage>
</organism>
<dbReference type="InterPro" id="IPR025857">
    <property type="entry name" value="MacB_PCD"/>
</dbReference>
<evidence type="ECO:0000256" key="5">
    <source>
        <dbReference type="ARBA" id="ARBA00023136"/>
    </source>
</evidence>
<keyword evidence="3 6" id="KW-0812">Transmembrane</keyword>
<keyword evidence="10" id="KW-1185">Reference proteome</keyword>
<feature type="transmembrane region" description="Helical" evidence="6">
    <location>
        <begin position="331"/>
        <end position="358"/>
    </location>
</feature>
<reference evidence="10" key="1">
    <citation type="journal article" date="2019" name="Int. J. Syst. Evol. Microbiol.">
        <title>The Global Catalogue of Microorganisms (GCM) 10K type strain sequencing project: providing services to taxonomists for standard genome sequencing and annotation.</title>
        <authorList>
            <consortium name="The Broad Institute Genomics Platform"/>
            <consortium name="The Broad Institute Genome Sequencing Center for Infectious Disease"/>
            <person name="Wu L."/>
            <person name="Ma J."/>
        </authorList>
    </citation>
    <scope>NUCLEOTIDE SEQUENCE [LARGE SCALE GENOMIC DNA]</scope>
    <source>
        <strain evidence="10">KCTC 52416</strain>
    </source>
</reference>
<evidence type="ECO:0000259" key="7">
    <source>
        <dbReference type="Pfam" id="PF02687"/>
    </source>
</evidence>
<gene>
    <name evidence="9" type="ORF">ACFOET_21040</name>
</gene>
<evidence type="ECO:0000259" key="8">
    <source>
        <dbReference type="Pfam" id="PF12704"/>
    </source>
</evidence>
<feature type="domain" description="ABC3 transporter permease C-terminal" evidence="7">
    <location>
        <begin position="290"/>
        <end position="406"/>
    </location>
</feature>
<comment type="subcellular location">
    <subcellularLocation>
        <location evidence="1">Cell membrane</location>
        <topology evidence="1">Multi-pass membrane protein</topology>
    </subcellularLocation>
</comment>
<dbReference type="PANTHER" id="PTHR30572:SF18">
    <property type="entry name" value="ABC-TYPE MACROLIDE FAMILY EXPORT SYSTEM PERMEASE COMPONENT 2"/>
    <property type="match status" value="1"/>
</dbReference>
<comment type="caution">
    <text evidence="9">The sequence shown here is derived from an EMBL/GenBank/DDBJ whole genome shotgun (WGS) entry which is preliminary data.</text>
</comment>
<keyword evidence="4 6" id="KW-1133">Transmembrane helix</keyword>
<feature type="domain" description="MacB-like periplasmic core" evidence="8">
    <location>
        <begin position="439"/>
        <end position="633"/>
    </location>
</feature>
<feature type="transmembrane region" description="Helical" evidence="6">
    <location>
        <begin position="422"/>
        <end position="445"/>
    </location>
</feature>
<evidence type="ECO:0000256" key="3">
    <source>
        <dbReference type="ARBA" id="ARBA00022692"/>
    </source>
</evidence>
<sequence>MIRNYIKTAFRTLVNNKSYSAINIVGLAVSLSTAILILLWVWDELSFDSMHSKSDRIYQLSTTFDITSANVWRVGPPPLAVFGSTEIPGIEAACRFSNSNATILKSGDNRKFNEAGLNVDSSFFQLFDFPLLQGNPQQPFPDKNSIILSRTLAEKYFGSQDPMGQTVQVNLDGPNAAVRQSCRVVGVMGDIPLNSSFDADFLLPFALLEDQVAGGLSEQWGNFGYPTYFLLEAHANPNTVEKQLADIHRANNEADIFKTLVYLLQPLKDVHLYNAKGEDAGMQQVRIFALIAGIILLIACINYVNLVTARSTRRSKEVSVRKVVGAGRQHLFWQFISESLVVFLIATVLAIGITYAAMPLYNILSGKEMIFSLVDSRVWLLFGGTLLVIVLLAGIYPALMLSTFQPAQALKGILPGIGKNNGFRRALVVVQFSCSIVLIIATIIISRQLDYVRNKELGYDKENVFFFNQRNFLERFDAVRTELEQQPGILGVSAASGNISNIGNGTGDIEWEGKPANMANFMINFMSVDHKFLDVMGLQLAAGRAFTGTPADSNYILLNETAVKQMELEEPVVGKSISFRNNARTVAGVIKDFHFNNLKLPIGPCVFSVDRNIPLAGMYVRTSGDGADQAIAAVNKLWQQYNGEFGFDYQFMDESFDKLYKSDIQAGRLFNVFAGIAILISCLGLFGLVTYTAETKVKEIGIRKTLGASVANIVLLISKDFLKLVGISFLIAFPLGWWMMNKWLDNYVYRTDIEWWMFAVAGFAAFVIAALTVCGKSLRAAQENPIRAIRTE</sequence>
<feature type="domain" description="ABC3 transporter permease C-terminal" evidence="7">
    <location>
        <begin position="671"/>
        <end position="785"/>
    </location>
</feature>
<evidence type="ECO:0000313" key="10">
    <source>
        <dbReference type="Proteomes" id="UP001595526"/>
    </source>
</evidence>
<proteinExistence type="predicted"/>
<feature type="domain" description="MacB-like periplasmic core" evidence="8">
    <location>
        <begin position="20"/>
        <end position="246"/>
    </location>
</feature>
<name>A0ABV7JPV8_9SPHI</name>
<feature type="transmembrane region" description="Helical" evidence="6">
    <location>
        <begin position="287"/>
        <end position="306"/>
    </location>
</feature>
<keyword evidence="2" id="KW-1003">Cell membrane</keyword>
<dbReference type="PANTHER" id="PTHR30572">
    <property type="entry name" value="MEMBRANE COMPONENT OF TRANSPORTER-RELATED"/>
    <property type="match status" value="1"/>
</dbReference>
<dbReference type="InterPro" id="IPR003838">
    <property type="entry name" value="ABC3_permease_C"/>
</dbReference>
<accession>A0ABV7JPV8</accession>
<feature type="transmembrane region" description="Helical" evidence="6">
    <location>
        <begin position="378"/>
        <end position="401"/>
    </location>
</feature>
<evidence type="ECO:0000256" key="2">
    <source>
        <dbReference type="ARBA" id="ARBA00022475"/>
    </source>
</evidence>
<dbReference type="EMBL" id="JBHRTA010000062">
    <property type="protein sequence ID" value="MFC3200120.1"/>
    <property type="molecule type" value="Genomic_DNA"/>
</dbReference>
<dbReference type="RefSeq" id="WP_379026392.1">
    <property type="nucleotide sequence ID" value="NZ_JBHRTA010000062.1"/>
</dbReference>
<dbReference type="Proteomes" id="UP001595526">
    <property type="component" value="Unassembled WGS sequence"/>
</dbReference>
<protein>
    <submittedName>
        <fullName evidence="9">ABC transporter permease</fullName>
    </submittedName>
</protein>
<evidence type="ECO:0000313" key="9">
    <source>
        <dbReference type="EMBL" id="MFC3200120.1"/>
    </source>
</evidence>
<keyword evidence="5 6" id="KW-0472">Membrane</keyword>
<feature type="transmembrane region" description="Helical" evidence="6">
    <location>
        <begin position="755"/>
        <end position="774"/>
    </location>
</feature>
<evidence type="ECO:0000256" key="6">
    <source>
        <dbReference type="SAM" id="Phobius"/>
    </source>
</evidence>